<keyword evidence="3" id="KW-0813">Transport</keyword>
<evidence type="ECO:0000256" key="3">
    <source>
        <dbReference type="ARBA" id="ARBA00022448"/>
    </source>
</evidence>
<dbReference type="Gene3D" id="1.20.960.10">
    <property type="entry name" value="Mitochondrial outer membrane translocase complex, subunit Tom20 domain"/>
    <property type="match status" value="1"/>
</dbReference>
<dbReference type="Proteomes" id="UP001448207">
    <property type="component" value="Unassembled WGS sequence"/>
</dbReference>
<organism evidence="11 12">
    <name type="scientific">Phycomyces blakesleeanus</name>
    <dbReference type="NCBI Taxonomy" id="4837"/>
    <lineage>
        <taxon>Eukaryota</taxon>
        <taxon>Fungi</taxon>
        <taxon>Fungi incertae sedis</taxon>
        <taxon>Mucoromycota</taxon>
        <taxon>Mucoromycotina</taxon>
        <taxon>Mucoromycetes</taxon>
        <taxon>Mucorales</taxon>
        <taxon>Phycomycetaceae</taxon>
        <taxon>Phycomyces</taxon>
    </lineage>
</organism>
<comment type="subcellular location">
    <subcellularLocation>
        <location evidence="1">Mitochondrion outer membrane</location>
        <topology evidence="1">Single-pass membrane protein</topology>
    </subcellularLocation>
</comment>
<keyword evidence="12" id="KW-1185">Reference proteome</keyword>
<sequence length="171" mass="19314">MDMRPQTIALTAAATLAALSIGYMVYFDYSRRSDPDFKKKLRRDRKMAAKAAKESEESSKMGRVELIEQVIIAAAQENYPTTPEEKEQYFMSQVAAGEALCAQGEPFYNEAILPFYKALKVYPAPMELIMIYQKTLPPPVFENIANIMAIEQQAAAPEEFKTETVEIEIDN</sequence>
<keyword evidence="6" id="KW-0653">Protein transport</keyword>
<dbReference type="EMBL" id="JBCLYO010000024">
    <property type="protein sequence ID" value="KAL0078602.1"/>
    <property type="molecule type" value="Genomic_DNA"/>
</dbReference>
<dbReference type="InterPro" id="IPR023392">
    <property type="entry name" value="Tom20_dom_sf"/>
</dbReference>
<dbReference type="SUPFAM" id="SSF47157">
    <property type="entry name" value="Mitochondrial import receptor subunit Tom20"/>
    <property type="match status" value="1"/>
</dbReference>
<protein>
    <submittedName>
        <fullName evidence="11">Mitochondrial outer membrane translocase complex, subunit Tom20 domain-containing protein</fullName>
    </submittedName>
</protein>
<keyword evidence="5 10" id="KW-1000">Mitochondrion outer membrane</keyword>
<evidence type="ECO:0000313" key="11">
    <source>
        <dbReference type="EMBL" id="KAL0078602.1"/>
    </source>
</evidence>
<dbReference type="PIRSF" id="PIRSF037707">
    <property type="entry name" value="MAS20_rcpt"/>
    <property type="match status" value="1"/>
</dbReference>
<name>A0ABR3AQW9_PHYBL</name>
<evidence type="ECO:0000256" key="10">
    <source>
        <dbReference type="PIRNR" id="PIRNR037707"/>
    </source>
</evidence>
<evidence type="ECO:0000256" key="5">
    <source>
        <dbReference type="ARBA" id="ARBA00022787"/>
    </source>
</evidence>
<dbReference type="PANTHER" id="PTHR12430">
    <property type="entry name" value="MITOCHONDRIAL IMPORT RECEPTOR SUBUNIT TOM20"/>
    <property type="match status" value="1"/>
</dbReference>
<evidence type="ECO:0000256" key="6">
    <source>
        <dbReference type="ARBA" id="ARBA00022927"/>
    </source>
</evidence>
<evidence type="ECO:0000256" key="8">
    <source>
        <dbReference type="ARBA" id="ARBA00023128"/>
    </source>
</evidence>
<comment type="similarity">
    <text evidence="2 10">Belongs to the Tom20 family.</text>
</comment>
<evidence type="ECO:0000313" key="12">
    <source>
        <dbReference type="Proteomes" id="UP001448207"/>
    </source>
</evidence>
<gene>
    <name evidence="11" type="ORF">J3Q64DRAFT_1765357</name>
</gene>
<keyword evidence="4" id="KW-0812">Transmembrane</keyword>
<proteinExistence type="inferred from homology"/>
<keyword evidence="7" id="KW-1133">Transmembrane helix</keyword>
<accession>A0ABR3AQW9</accession>
<comment type="caution">
    <text evidence="11">The sequence shown here is derived from an EMBL/GenBank/DDBJ whole genome shotgun (WGS) entry which is preliminary data.</text>
</comment>
<evidence type="ECO:0000256" key="1">
    <source>
        <dbReference type="ARBA" id="ARBA00004572"/>
    </source>
</evidence>
<evidence type="ECO:0000256" key="9">
    <source>
        <dbReference type="ARBA" id="ARBA00023136"/>
    </source>
</evidence>
<keyword evidence="8 10" id="KW-0496">Mitochondrion</keyword>
<evidence type="ECO:0000256" key="4">
    <source>
        <dbReference type="ARBA" id="ARBA00022692"/>
    </source>
</evidence>
<evidence type="ECO:0000256" key="7">
    <source>
        <dbReference type="ARBA" id="ARBA00022989"/>
    </source>
</evidence>
<keyword evidence="9 10" id="KW-0472">Membrane</keyword>
<dbReference type="Pfam" id="PF02064">
    <property type="entry name" value="MAS20"/>
    <property type="match status" value="1"/>
</dbReference>
<dbReference type="PANTHER" id="PTHR12430:SF0">
    <property type="entry name" value="TRANSLOCASE OF OUTER MITOCHONDRIAL MEMBRANE 20"/>
    <property type="match status" value="1"/>
</dbReference>
<evidence type="ECO:0000256" key="2">
    <source>
        <dbReference type="ARBA" id="ARBA00005792"/>
    </source>
</evidence>
<dbReference type="InterPro" id="IPR002056">
    <property type="entry name" value="MAS20"/>
</dbReference>
<dbReference type="PRINTS" id="PR00351">
    <property type="entry name" value="OM20RECEPTOR"/>
</dbReference>
<reference evidence="11 12" key="1">
    <citation type="submission" date="2024-04" db="EMBL/GenBank/DDBJ databases">
        <title>Symmetric and asymmetric DNA N6-adenine methylation regulates different biological responses in Mucorales.</title>
        <authorList>
            <consortium name="Lawrence Berkeley National Laboratory"/>
            <person name="Lax C."/>
            <person name="Mondo S.J."/>
            <person name="Osorio-Concepcion M."/>
            <person name="Muszewska A."/>
            <person name="Corrochano-Luque M."/>
            <person name="Gutierrez G."/>
            <person name="Riley R."/>
            <person name="Lipzen A."/>
            <person name="Guo J."/>
            <person name="Hundley H."/>
            <person name="Amirebrahimi M."/>
            <person name="Ng V."/>
            <person name="Lorenzo-Gutierrez D."/>
            <person name="Binder U."/>
            <person name="Yang J."/>
            <person name="Song Y."/>
            <person name="Canovas D."/>
            <person name="Navarro E."/>
            <person name="Freitag M."/>
            <person name="Gabaldon T."/>
            <person name="Grigoriev I.V."/>
            <person name="Corrochano L.M."/>
            <person name="Nicolas F.E."/>
            <person name="Garre V."/>
        </authorList>
    </citation>
    <scope>NUCLEOTIDE SEQUENCE [LARGE SCALE GENOMIC DNA]</scope>
    <source>
        <strain evidence="11 12">L51</strain>
    </source>
</reference>